<gene>
    <name evidence="3" type="ORF">GIS00_24805</name>
</gene>
<feature type="region of interest" description="Disordered" evidence="1">
    <location>
        <begin position="13"/>
        <end position="32"/>
    </location>
</feature>
<dbReference type="SUPFAM" id="SSF53597">
    <property type="entry name" value="Dihydrofolate reductase-like"/>
    <property type="match status" value="1"/>
</dbReference>
<evidence type="ECO:0000313" key="3">
    <source>
        <dbReference type="EMBL" id="MTD17158.1"/>
    </source>
</evidence>
<keyword evidence="4" id="KW-1185">Reference proteome</keyword>
<reference evidence="3 4" key="1">
    <citation type="submission" date="2019-11" db="EMBL/GenBank/DDBJ databases">
        <authorList>
            <person name="Jiang L.-Q."/>
        </authorList>
    </citation>
    <scope>NUCLEOTIDE SEQUENCE [LARGE SCALE GENOMIC DNA]</scope>
    <source>
        <strain evidence="3 4">YIM 132087</strain>
    </source>
</reference>
<dbReference type="InterPro" id="IPR024072">
    <property type="entry name" value="DHFR-like_dom_sf"/>
</dbReference>
<dbReference type="Gene3D" id="3.40.430.10">
    <property type="entry name" value="Dihydrofolate Reductase, subunit A"/>
    <property type="match status" value="1"/>
</dbReference>
<protein>
    <submittedName>
        <fullName evidence="3">Deaminase</fullName>
    </submittedName>
</protein>
<sequence length="195" mass="20830">MHSIVAVENVTLDGVMQSPGRPDEDTRGGFDRGGWANALLSADPEAAQAAMSGQNETVALMFGRRTYHDLVGHWLTTSEPNPFTDIIRETPKYVISRNPDEELPYPNSTLLAGDAATTVAEFKSSGDGEVVILGSGVLVRDLAAAGLVDTYILTVLPLVLGKGQQLFEGTPIDLDVRRSTTSGTGIVTAVYDVRR</sequence>
<name>A0A7K1FSR0_9ACTN</name>
<feature type="domain" description="Bacterial bifunctional deaminase-reductase C-terminal" evidence="2">
    <location>
        <begin position="6"/>
        <end position="187"/>
    </location>
</feature>
<dbReference type="RefSeq" id="WP_154771161.1">
    <property type="nucleotide sequence ID" value="NZ_WLYK01000016.1"/>
</dbReference>
<dbReference type="GO" id="GO:0008703">
    <property type="term" value="F:5-amino-6-(5-phosphoribosylamino)uracil reductase activity"/>
    <property type="evidence" value="ECO:0007669"/>
    <property type="project" value="InterPro"/>
</dbReference>
<feature type="compositionally biased region" description="Basic and acidic residues" evidence="1">
    <location>
        <begin position="21"/>
        <end position="30"/>
    </location>
</feature>
<dbReference type="Pfam" id="PF01872">
    <property type="entry name" value="RibD_C"/>
    <property type="match status" value="1"/>
</dbReference>
<dbReference type="InterPro" id="IPR002734">
    <property type="entry name" value="RibDG_C"/>
</dbReference>
<accession>A0A7K1FSR0</accession>
<proteinExistence type="predicted"/>
<evidence type="ECO:0000259" key="2">
    <source>
        <dbReference type="Pfam" id="PF01872"/>
    </source>
</evidence>
<dbReference type="GO" id="GO:0009231">
    <property type="term" value="P:riboflavin biosynthetic process"/>
    <property type="evidence" value="ECO:0007669"/>
    <property type="project" value="InterPro"/>
</dbReference>
<evidence type="ECO:0000256" key="1">
    <source>
        <dbReference type="SAM" id="MobiDB-lite"/>
    </source>
</evidence>
<dbReference type="EMBL" id="WLYK01000016">
    <property type="protein sequence ID" value="MTD17158.1"/>
    <property type="molecule type" value="Genomic_DNA"/>
</dbReference>
<dbReference type="Proteomes" id="UP000460221">
    <property type="component" value="Unassembled WGS sequence"/>
</dbReference>
<organism evidence="3 4">
    <name type="scientific">Nakamurella alba</name>
    <dbReference type="NCBI Taxonomy" id="2665158"/>
    <lineage>
        <taxon>Bacteria</taxon>
        <taxon>Bacillati</taxon>
        <taxon>Actinomycetota</taxon>
        <taxon>Actinomycetes</taxon>
        <taxon>Nakamurellales</taxon>
        <taxon>Nakamurellaceae</taxon>
        <taxon>Nakamurella</taxon>
    </lineage>
</organism>
<dbReference type="AlphaFoldDB" id="A0A7K1FSR0"/>
<evidence type="ECO:0000313" key="4">
    <source>
        <dbReference type="Proteomes" id="UP000460221"/>
    </source>
</evidence>
<comment type="caution">
    <text evidence="3">The sequence shown here is derived from an EMBL/GenBank/DDBJ whole genome shotgun (WGS) entry which is preliminary data.</text>
</comment>